<dbReference type="EMBL" id="VSRR010008345">
    <property type="protein sequence ID" value="MPC48547.1"/>
    <property type="molecule type" value="Genomic_DNA"/>
</dbReference>
<proteinExistence type="predicted"/>
<comment type="caution">
    <text evidence="1">The sequence shown here is derived from an EMBL/GenBank/DDBJ whole genome shotgun (WGS) entry which is preliminary data.</text>
</comment>
<name>A0A5B7FT54_PORTR</name>
<evidence type="ECO:0000313" key="1">
    <source>
        <dbReference type="EMBL" id="MPC48547.1"/>
    </source>
</evidence>
<reference evidence="1 2" key="1">
    <citation type="submission" date="2019-05" db="EMBL/GenBank/DDBJ databases">
        <title>Another draft genome of Portunus trituberculatus and its Hox gene families provides insights of decapod evolution.</title>
        <authorList>
            <person name="Jeong J.-H."/>
            <person name="Song I."/>
            <person name="Kim S."/>
            <person name="Choi T."/>
            <person name="Kim D."/>
            <person name="Ryu S."/>
            <person name="Kim W."/>
        </authorList>
    </citation>
    <scope>NUCLEOTIDE SEQUENCE [LARGE SCALE GENOMIC DNA]</scope>
    <source>
        <tissue evidence="1">Muscle</tissue>
    </source>
</reference>
<protein>
    <submittedName>
        <fullName evidence="1">Uncharacterized protein</fullName>
    </submittedName>
</protein>
<accession>A0A5B7FT54</accession>
<organism evidence="1 2">
    <name type="scientific">Portunus trituberculatus</name>
    <name type="common">Swimming crab</name>
    <name type="synonym">Neptunus trituberculatus</name>
    <dbReference type="NCBI Taxonomy" id="210409"/>
    <lineage>
        <taxon>Eukaryota</taxon>
        <taxon>Metazoa</taxon>
        <taxon>Ecdysozoa</taxon>
        <taxon>Arthropoda</taxon>
        <taxon>Crustacea</taxon>
        <taxon>Multicrustacea</taxon>
        <taxon>Malacostraca</taxon>
        <taxon>Eumalacostraca</taxon>
        <taxon>Eucarida</taxon>
        <taxon>Decapoda</taxon>
        <taxon>Pleocyemata</taxon>
        <taxon>Brachyura</taxon>
        <taxon>Eubrachyura</taxon>
        <taxon>Portunoidea</taxon>
        <taxon>Portunidae</taxon>
        <taxon>Portuninae</taxon>
        <taxon>Portunus</taxon>
    </lineage>
</organism>
<keyword evidence="2" id="KW-1185">Reference proteome</keyword>
<sequence>MQSLLIHFVQCSIHFFTSSQSEMTTFLDGRPEREPRLSIAFTTSMPSTTLPNTTCFPSSHGQGTVVRKNCEPFVLGPAFAIDKRPGPPC</sequence>
<dbReference type="AlphaFoldDB" id="A0A5B7FT54"/>
<dbReference type="Proteomes" id="UP000324222">
    <property type="component" value="Unassembled WGS sequence"/>
</dbReference>
<gene>
    <name evidence="1" type="ORF">E2C01_042323</name>
</gene>
<evidence type="ECO:0000313" key="2">
    <source>
        <dbReference type="Proteomes" id="UP000324222"/>
    </source>
</evidence>